<dbReference type="PANTHER" id="PTHR31672:SF13">
    <property type="entry name" value="F-BOX PROTEIN CPR30-LIKE"/>
    <property type="match status" value="1"/>
</dbReference>
<dbReference type="InterPro" id="IPR017451">
    <property type="entry name" value="F-box-assoc_interact_dom"/>
</dbReference>
<dbReference type="PANTHER" id="PTHR31672">
    <property type="entry name" value="BNACNNG10540D PROTEIN"/>
    <property type="match status" value="1"/>
</dbReference>
<accession>A0ABR0UFQ6</accession>
<reference evidence="3 4" key="1">
    <citation type="journal article" date="2021" name="Comput. Struct. Biotechnol. J.">
        <title>De novo genome assembly of the potent medicinal plant Rehmannia glutinosa using nanopore technology.</title>
        <authorList>
            <person name="Ma L."/>
            <person name="Dong C."/>
            <person name="Song C."/>
            <person name="Wang X."/>
            <person name="Zheng X."/>
            <person name="Niu Y."/>
            <person name="Chen S."/>
            <person name="Feng W."/>
        </authorList>
    </citation>
    <scope>NUCLEOTIDE SEQUENCE [LARGE SCALE GENOMIC DNA]</scope>
    <source>
        <strain evidence="3">DH-2019</strain>
    </source>
</reference>
<dbReference type="Proteomes" id="UP001318860">
    <property type="component" value="Unassembled WGS sequence"/>
</dbReference>
<dbReference type="EMBL" id="JABTTQ020002926">
    <property type="protein sequence ID" value="KAK6121292.1"/>
    <property type="molecule type" value="Genomic_DNA"/>
</dbReference>
<dbReference type="NCBIfam" id="TIGR01640">
    <property type="entry name" value="F_box_assoc_1"/>
    <property type="match status" value="1"/>
</dbReference>
<protein>
    <recommendedName>
        <fullName evidence="2">F-box associated beta-propeller type 1 domain-containing protein</fullName>
    </recommendedName>
</protein>
<organism evidence="3 4">
    <name type="scientific">Rehmannia glutinosa</name>
    <name type="common">Chinese foxglove</name>
    <dbReference type="NCBI Taxonomy" id="99300"/>
    <lineage>
        <taxon>Eukaryota</taxon>
        <taxon>Viridiplantae</taxon>
        <taxon>Streptophyta</taxon>
        <taxon>Embryophyta</taxon>
        <taxon>Tracheophyta</taxon>
        <taxon>Spermatophyta</taxon>
        <taxon>Magnoliopsida</taxon>
        <taxon>eudicotyledons</taxon>
        <taxon>Gunneridae</taxon>
        <taxon>Pentapetalae</taxon>
        <taxon>asterids</taxon>
        <taxon>lamiids</taxon>
        <taxon>Lamiales</taxon>
        <taxon>Orobanchaceae</taxon>
        <taxon>Rehmannieae</taxon>
        <taxon>Rehmannia</taxon>
    </lineage>
</organism>
<gene>
    <name evidence="3" type="ORF">DH2020_044995</name>
</gene>
<dbReference type="InterPro" id="IPR050796">
    <property type="entry name" value="SCF_F-box_component"/>
</dbReference>
<proteinExistence type="predicted"/>
<feature type="region of interest" description="Disordered" evidence="1">
    <location>
        <begin position="1"/>
        <end position="25"/>
    </location>
</feature>
<evidence type="ECO:0000256" key="1">
    <source>
        <dbReference type="SAM" id="MobiDB-lite"/>
    </source>
</evidence>
<sequence>MRETQPDESIGGDLNKNGDLRPSRRNLDRHLLTSSHKIRRQMQVLSQNMAYSAFHPGFIKSHLAQKTRQENLILITHSQSLHSIANIKDDDTVVSRKLELPDLWAEVVGSCDGLVLFINADDEVILVNPITLQQVKIPTSPLAFERSESFTMHAIGYDSLRDDYKVVVLSYLETYNGSRPSYLDTFVDVYSVKTGVWKRIGISPYPFADLDFAYGVFVNEAIHWLSMNSKLDCPYVVIAAFDLANEVFFEIPAPRGIDVGKFLFKKLVVLGGCLCVVDTSSYSGVDVWIMKEYNVSESWTKFSMYFDQCIFKPLCFVGDDEVVSVVEGPRLVVFNLKDGTSRDLVVNGVPALFTDGCIFVESLVSPAFCGN</sequence>
<evidence type="ECO:0000313" key="3">
    <source>
        <dbReference type="EMBL" id="KAK6121292.1"/>
    </source>
</evidence>
<dbReference type="Pfam" id="PF07734">
    <property type="entry name" value="FBA_1"/>
    <property type="match status" value="1"/>
</dbReference>
<dbReference type="InterPro" id="IPR006527">
    <property type="entry name" value="F-box-assoc_dom_typ1"/>
</dbReference>
<evidence type="ECO:0000259" key="2">
    <source>
        <dbReference type="Pfam" id="PF07734"/>
    </source>
</evidence>
<feature type="compositionally biased region" description="Basic and acidic residues" evidence="1">
    <location>
        <begin position="16"/>
        <end position="25"/>
    </location>
</feature>
<keyword evidence="4" id="KW-1185">Reference proteome</keyword>
<name>A0ABR0UFQ6_REHGL</name>
<feature type="domain" description="F-box associated beta-propeller type 1" evidence="2">
    <location>
        <begin position="102"/>
        <end position="326"/>
    </location>
</feature>
<evidence type="ECO:0000313" key="4">
    <source>
        <dbReference type="Proteomes" id="UP001318860"/>
    </source>
</evidence>
<comment type="caution">
    <text evidence="3">The sequence shown here is derived from an EMBL/GenBank/DDBJ whole genome shotgun (WGS) entry which is preliminary data.</text>
</comment>